<gene>
    <name evidence="3" type="ordered locus">Oter_0553</name>
</gene>
<dbReference type="HOGENOM" id="CLU_005049_6_3_0"/>
<proteinExistence type="predicted"/>
<dbReference type="PANTHER" id="PTHR33840">
    <property type="match status" value="1"/>
</dbReference>
<name>B1ZSI6_OPITP</name>
<dbReference type="RefSeq" id="WP_012373381.1">
    <property type="nucleotide sequence ID" value="NC_010571.1"/>
</dbReference>
<evidence type="ECO:0000259" key="2">
    <source>
        <dbReference type="Pfam" id="PF09994"/>
    </source>
</evidence>
<organism evidence="3 4">
    <name type="scientific">Opitutus terrae (strain DSM 11246 / JCM 15787 / PB90-1)</name>
    <dbReference type="NCBI Taxonomy" id="452637"/>
    <lineage>
        <taxon>Bacteria</taxon>
        <taxon>Pseudomonadati</taxon>
        <taxon>Verrucomicrobiota</taxon>
        <taxon>Opitutia</taxon>
        <taxon>Opitutales</taxon>
        <taxon>Opitutaceae</taxon>
        <taxon>Opitutus</taxon>
    </lineage>
</organism>
<dbReference type="EMBL" id="CP001032">
    <property type="protein sequence ID" value="ACB73843.1"/>
    <property type="molecule type" value="Genomic_DNA"/>
</dbReference>
<reference evidence="3 4" key="1">
    <citation type="journal article" date="2011" name="J. Bacteriol.">
        <title>Genome sequence of the verrucomicrobium Opitutus terrae PB90-1, an abundant inhabitant of rice paddy soil ecosystems.</title>
        <authorList>
            <person name="van Passel M.W."/>
            <person name="Kant R."/>
            <person name="Palva A."/>
            <person name="Copeland A."/>
            <person name="Lucas S."/>
            <person name="Lapidus A."/>
            <person name="Glavina del Rio T."/>
            <person name="Pitluck S."/>
            <person name="Goltsman E."/>
            <person name="Clum A."/>
            <person name="Sun H."/>
            <person name="Schmutz J."/>
            <person name="Larimer F.W."/>
            <person name="Land M.L."/>
            <person name="Hauser L."/>
            <person name="Kyrpides N."/>
            <person name="Mikhailova N."/>
            <person name="Richardson P.P."/>
            <person name="Janssen P.H."/>
            <person name="de Vos W.M."/>
            <person name="Smidt H."/>
        </authorList>
    </citation>
    <scope>NUCLEOTIDE SEQUENCE [LARGE SCALE GENOMIC DNA]</scope>
    <source>
        <strain evidence="4">DSM 11246 / JCM 15787 / PB90-1</strain>
    </source>
</reference>
<sequence length="523" mass="57221">MKNLIVTCDGTWNTADQKQDDIPAPTNVVRLYNALAKQDAASNEQRKYYHPGVGTEGSKLERLGGGAYGLGISRNIMSGYRWLADHYETGDQIFLFGFSRGAYTARSLGGFIGCCGLPDLAGLSPADAWKRVEQAYHTVYRVKPAERPPISWPVLSPGAGQTKIPLQFIGVWDTVGALGVPDDLALLNLLDDPTKWQFHDTTLGDHVRFARHAVAIDELRASFTPTFWTDDHDRPLNDGTRVRQLWFPGVHSDVGGGYAQCGLSDLALAWMIDEAATAGLAFLPSYRAQIKPDPRGLLHDSLGGAFKALHSRPRNRPRLTPDAPDYHPSAWDRDEAPPITQSPYHHPSVALQVGQSSEPIDVYARNHWNETGLFLEDGATYEFTAKGEWVDKSIPCGPAGTNDGKFHLGEVVQLAGTLLGKLESGFRKVSGNAEADLIGTRRAEEHPWFALLGAIANDGPQQGKNPSPDGSPYPHQTFLIGSGPTRLTLKPTEAGYLYAFANDAWHFYENNRGSVTLTVKRVA</sequence>
<dbReference type="PANTHER" id="PTHR33840:SF1">
    <property type="entry name" value="TLE1 PHOSPHOLIPASE DOMAIN-CONTAINING PROTEIN"/>
    <property type="match status" value="1"/>
</dbReference>
<evidence type="ECO:0000313" key="3">
    <source>
        <dbReference type="EMBL" id="ACB73843.1"/>
    </source>
</evidence>
<keyword evidence="4" id="KW-1185">Reference proteome</keyword>
<dbReference type="eggNOG" id="COG3673">
    <property type="taxonomic scope" value="Bacteria"/>
</dbReference>
<dbReference type="SUPFAM" id="SSF53474">
    <property type="entry name" value="alpha/beta-Hydrolases"/>
    <property type="match status" value="1"/>
</dbReference>
<protein>
    <recommendedName>
        <fullName evidence="2">T6SS Phospholipase effector Tle1-like catalytic domain-containing protein</fullName>
    </recommendedName>
</protein>
<dbReference type="STRING" id="452637.Oter_0553"/>
<dbReference type="InterPro" id="IPR029058">
    <property type="entry name" value="AB_hydrolase_fold"/>
</dbReference>
<feature type="region of interest" description="Disordered" evidence="1">
    <location>
        <begin position="309"/>
        <end position="337"/>
    </location>
</feature>
<dbReference type="Proteomes" id="UP000007013">
    <property type="component" value="Chromosome"/>
</dbReference>
<dbReference type="InterPro" id="IPR018712">
    <property type="entry name" value="Tle1-like_cat"/>
</dbReference>
<accession>B1ZSI6</accession>
<dbReference type="KEGG" id="ote:Oter_0553"/>
<evidence type="ECO:0000256" key="1">
    <source>
        <dbReference type="SAM" id="MobiDB-lite"/>
    </source>
</evidence>
<feature type="domain" description="T6SS Phospholipase effector Tle1-like catalytic" evidence="2">
    <location>
        <begin position="2"/>
        <end position="274"/>
    </location>
</feature>
<dbReference type="AlphaFoldDB" id="B1ZSI6"/>
<dbReference type="OrthoDB" id="4378831at2"/>
<dbReference type="Pfam" id="PF09994">
    <property type="entry name" value="T6SS_Tle1-like_cat"/>
    <property type="match status" value="1"/>
</dbReference>
<evidence type="ECO:0000313" key="4">
    <source>
        <dbReference type="Proteomes" id="UP000007013"/>
    </source>
</evidence>
<dbReference type="Gene3D" id="2.60.120.430">
    <property type="entry name" value="Galactose-binding lectin"/>
    <property type="match status" value="1"/>
</dbReference>